<gene>
    <name evidence="2" type="ORF">BDN70DRAFT_821012</name>
</gene>
<protein>
    <submittedName>
        <fullName evidence="2">Uncharacterized protein</fullName>
    </submittedName>
</protein>
<dbReference type="Proteomes" id="UP000807469">
    <property type="component" value="Unassembled WGS sequence"/>
</dbReference>
<feature type="chain" id="PRO_5040415913" evidence="1">
    <location>
        <begin position="28"/>
        <end position="309"/>
    </location>
</feature>
<evidence type="ECO:0000313" key="2">
    <source>
        <dbReference type="EMBL" id="KAF9470696.1"/>
    </source>
</evidence>
<keyword evidence="3" id="KW-1185">Reference proteome</keyword>
<reference evidence="2" key="1">
    <citation type="submission" date="2020-11" db="EMBL/GenBank/DDBJ databases">
        <authorList>
            <consortium name="DOE Joint Genome Institute"/>
            <person name="Ahrendt S."/>
            <person name="Riley R."/>
            <person name="Andreopoulos W."/>
            <person name="Labutti K."/>
            <person name="Pangilinan J."/>
            <person name="Ruiz-Duenas F.J."/>
            <person name="Barrasa J.M."/>
            <person name="Sanchez-Garcia M."/>
            <person name="Camarero S."/>
            <person name="Miyauchi S."/>
            <person name="Serrano A."/>
            <person name="Linde D."/>
            <person name="Babiker R."/>
            <person name="Drula E."/>
            <person name="Ayuso-Fernandez I."/>
            <person name="Pacheco R."/>
            <person name="Padilla G."/>
            <person name="Ferreira P."/>
            <person name="Barriuso J."/>
            <person name="Kellner H."/>
            <person name="Castanera R."/>
            <person name="Alfaro M."/>
            <person name="Ramirez L."/>
            <person name="Pisabarro A.G."/>
            <person name="Kuo A."/>
            <person name="Tritt A."/>
            <person name="Lipzen A."/>
            <person name="He G."/>
            <person name="Yan M."/>
            <person name="Ng V."/>
            <person name="Cullen D."/>
            <person name="Martin F."/>
            <person name="Rosso M.-N."/>
            <person name="Henrissat B."/>
            <person name="Hibbett D."/>
            <person name="Martinez A.T."/>
            <person name="Grigoriev I.V."/>
        </authorList>
    </citation>
    <scope>NUCLEOTIDE SEQUENCE</scope>
    <source>
        <strain evidence="2">CIRM-BRFM 674</strain>
    </source>
</reference>
<sequence length="309" mass="36004">MHLPRSIFSRKQLDLFLWLLRVNRVESVPSTKSMNLLNKMMQGNCGIDTIAYEGRLDHRYHVNGLSQILAQEMCNPKIRPNLYFYPEDTGLHLSQTRQAERRLKEIRSEDTTPMIRIHHSDYYIFEPAMLADRTVCIPHRWFTRSGHYYAMAWMLEARLGEGNIPGWVVRQDRELEVDESRFLKNFPQLSNDFKLYDVPSPTNIIGVYPNTPDAGFDSLQRWTLTNPVLGNPWRVRACGHRTLCLPLWMYCDDTSGNMSKKWNEDNSFLFTLAGLPLEQSQKEFNVHFLCTSNLAPPLEMMEGVVDQVM</sequence>
<dbReference type="OrthoDB" id="2246127at2759"/>
<evidence type="ECO:0000313" key="3">
    <source>
        <dbReference type="Proteomes" id="UP000807469"/>
    </source>
</evidence>
<dbReference type="EMBL" id="MU155877">
    <property type="protein sequence ID" value="KAF9470696.1"/>
    <property type="molecule type" value="Genomic_DNA"/>
</dbReference>
<dbReference type="PANTHER" id="PTHR31912">
    <property type="entry name" value="IP13529P"/>
    <property type="match status" value="1"/>
</dbReference>
<name>A0A9P5YKY6_9AGAR</name>
<dbReference type="PANTHER" id="PTHR31912:SF34">
    <property type="entry name" value="NOTOCHORD-RELATED PROTEIN"/>
    <property type="match status" value="1"/>
</dbReference>
<proteinExistence type="predicted"/>
<organism evidence="2 3">
    <name type="scientific">Pholiota conissans</name>
    <dbReference type="NCBI Taxonomy" id="109636"/>
    <lineage>
        <taxon>Eukaryota</taxon>
        <taxon>Fungi</taxon>
        <taxon>Dikarya</taxon>
        <taxon>Basidiomycota</taxon>
        <taxon>Agaricomycotina</taxon>
        <taxon>Agaricomycetes</taxon>
        <taxon>Agaricomycetidae</taxon>
        <taxon>Agaricales</taxon>
        <taxon>Agaricineae</taxon>
        <taxon>Strophariaceae</taxon>
        <taxon>Pholiota</taxon>
    </lineage>
</organism>
<keyword evidence="1" id="KW-0732">Signal</keyword>
<accession>A0A9P5YKY6</accession>
<dbReference type="AlphaFoldDB" id="A0A9P5YKY6"/>
<evidence type="ECO:0000256" key="1">
    <source>
        <dbReference type="SAM" id="SignalP"/>
    </source>
</evidence>
<comment type="caution">
    <text evidence="2">The sequence shown here is derived from an EMBL/GenBank/DDBJ whole genome shotgun (WGS) entry which is preliminary data.</text>
</comment>
<feature type="signal peptide" evidence="1">
    <location>
        <begin position="1"/>
        <end position="27"/>
    </location>
</feature>